<keyword evidence="1" id="KW-0472">Membrane</keyword>
<keyword evidence="1" id="KW-1133">Transmembrane helix</keyword>
<gene>
    <name evidence="2" type="ORF">PTSG_00453</name>
</gene>
<feature type="transmembrane region" description="Helical" evidence="1">
    <location>
        <begin position="36"/>
        <end position="55"/>
    </location>
</feature>
<protein>
    <submittedName>
        <fullName evidence="2">Uncharacterized protein</fullName>
    </submittedName>
</protein>
<dbReference type="RefSeq" id="XP_004999003.1">
    <property type="nucleotide sequence ID" value="XM_004998946.1"/>
</dbReference>
<name>F2TWI8_SALR5</name>
<evidence type="ECO:0000256" key="1">
    <source>
        <dbReference type="SAM" id="Phobius"/>
    </source>
</evidence>
<dbReference type="Proteomes" id="UP000007799">
    <property type="component" value="Unassembled WGS sequence"/>
</dbReference>
<evidence type="ECO:0000313" key="2">
    <source>
        <dbReference type="EMBL" id="EGD72434.1"/>
    </source>
</evidence>
<sequence length="70" mass="7750">MFAARAARAVGQAARRSMSTTARENMLAPEVVPPKSYTPAYIALGTVVATAVFLYRTRKGIWYDIKPMEE</sequence>
<accession>F2TWI8</accession>
<proteinExistence type="predicted"/>
<dbReference type="AlphaFoldDB" id="F2TWI8"/>
<evidence type="ECO:0000313" key="3">
    <source>
        <dbReference type="Proteomes" id="UP000007799"/>
    </source>
</evidence>
<dbReference type="GeneID" id="16067424"/>
<dbReference type="KEGG" id="sre:PTSG_00453"/>
<organism evidence="3">
    <name type="scientific">Salpingoeca rosetta (strain ATCC 50818 / BSB-021)</name>
    <dbReference type="NCBI Taxonomy" id="946362"/>
    <lineage>
        <taxon>Eukaryota</taxon>
        <taxon>Choanoflagellata</taxon>
        <taxon>Craspedida</taxon>
        <taxon>Salpingoecidae</taxon>
        <taxon>Salpingoeca</taxon>
    </lineage>
</organism>
<reference evidence="2" key="1">
    <citation type="submission" date="2009-08" db="EMBL/GenBank/DDBJ databases">
        <title>Annotation of Salpingoeca rosetta.</title>
        <authorList>
            <consortium name="The Broad Institute Genome Sequencing Platform"/>
            <person name="Russ C."/>
            <person name="Cuomo C."/>
            <person name="Burger G."/>
            <person name="Gray M.W."/>
            <person name="Holland P.W.H."/>
            <person name="King N."/>
            <person name="Lang F.B.F."/>
            <person name="Roger A.J."/>
            <person name="Ruiz-Trillo I."/>
            <person name="Young S.K."/>
            <person name="Zeng Q."/>
            <person name="Gargeya S."/>
            <person name="Alvarado L."/>
            <person name="Berlin A."/>
            <person name="Chapman S.B."/>
            <person name="Chen Z."/>
            <person name="Freedman E."/>
            <person name="Gellesch M."/>
            <person name="Goldberg J."/>
            <person name="Griggs A."/>
            <person name="Gujja S."/>
            <person name="Heilman E."/>
            <person name="Heiman D."/>
            <person name="Howarth C."/>
            <person name="Mehta T."/>
            <person name="Neiman D."/>
            <person name="Pearson M."/>
            <person name="Roberts A."/>
            <person name="Saif S."/>
            <person name="Shea T."/>
            <person name="Shenoy N."/>
            <person name="Sisk P."/>
            <person name="Stolte C."/>
            <person name="Sykes S."/>
            <person name="White J."/>
            <person name="Yandava C."/>
            <person name="Haas B."/>
            <person name="Nusbaum C."/>
            <person name="Birren B."/>
        </authorList>
    </citation>
    <scope>NUCLEOTIDE SEQUENCE [LARGE SCALE GENOMIC DNA]</scope>
    <source>
        <strain evidence="2">ATCC 50818</strain>
    </source>
</reference>
<dbReference type="InParanoid" id="F2TWI8"/>
<keyword evidence="3" id="KW-1185">Reference proteome</keyword>
<dbReference type="EMBL" id="GL832955">
    <property type="protein sequence ID" value="EGD72434.1"/>
    <property type="molecule type" value="Genomic_DNA"/>
</dbReference>
<keyword evidence="1" id="KW-0812">Transmembrane</keyword>